<dbReference type="Gene3D" id="3.90.1150.10">
    <property type="entry name" value="Aspartate Aminotransferase, domain 1"/>
    <property type="match status" value="1"/>
</dbReference>
<dbReference type="RefSeq" id="WP_092350652.1">
    <property type="nucleotide sequence ID" value="NZ_CZVW01000019.1"/>
</dbReference>
<dbReference type="EMBL" id="CZVW01000019">
    <property type="protein sequence ID" value="CUT03973.1"/>
    <property type="molecule type" value="Genomic_DNA"/>
</dbReference>
<evidence type="ECO:0000256" key="11">
    <source>
        <dbReference type="RuleBase" id="RU004504"/>
    </source>
</evidence>
<evidence type="ECO:0000256" key="1">
    <source>
        <dbReference type="ARBA" id="ARBA00001933"/>
    </source>
</evidence>
<comment type="similarity">
    <text evidence="2">Belongs to the class-V pyridoxal-phosphate-dependent aminotransferase family. NifS/IscS subfamily.</text>
</comment>
<dbReference type="GO" id="GO:0046872">
    <property type="term" value="F:metal ion binding"/>
    <property type="evidence" value="ECO:0007669"/>
    <property type="project" value="UniProtKB-KW"/>
</dbReference>
<dbReference type="InterPro" id="IPR016454">
    <property type="entry name" value="Cysteine_dSase"/>
</dbReference>
<reference evidence="14" key="1">
    <citation type="submission" date="2015-11" db="EMBL/GenBank/DDBJ databases">
        <authorList>
            <person name="Varghese N."/>
        </authorList>
    </citation>
    <scope>NUCLEOTIDE SEQUENCE [LARGE SCALE GENOMIC DNA]</scope>
    <source>
        <strain evidence="14">JGI-23</strain>
    </source>
</reference>
<dbReference type="Pfam" id="PF00266">
    <property type="entry name" value="Aminotran_5"/>
    <property type="match status" value="1"/>
</dbReference>
<evidence type="ECO:0000256" key="5">
    <source>
        <dbReference type="ARBA" id="ARBA00022714"/>
    </source>
</evidence>
<evidence type="ECO:0000313" key="13">
    <source>
        <dbReference type="EMBL" id="CUT03973.1"/>
    </source>
</evidence>
<dbReference type="PIRSF" id="PIRSF005572">
    <property type="entry name" value="NifS"/>
    <property type="match status" value="1"/>
</dbReference>
<evidence type="ECO:0000313" key="14">
    <source>
        <dbReference type="Proteomes" id="UP000199197"/>
    </source>
</evidence>
<dbReference type="PANTHER" id="PTHR11601:SF34">
    <property type="entry name" value="CYSTEINE DESULFURASE"/>
    <property type="match status" value="1"/>
</dbReference>
<keyword evidence="9" id="KW-0411">Iron-sulfur</keyword>
<keyword evidence="8" id="KW-0408">Iron</keyword>
<accession>A0A0P1NY25</accession>
<evidence type="ECO:0000256" key="7">
    <source>
        <dbReference type="ARBA" id="ARBA00022898"/>
    </source>
</evidence>
<dbReference type="Proteomes" id="UP000199197">
    <property type="component" value="Unassembled WGS sequence"/>
</dbReference>
<feature type="domain" description="Aminotransferase class V" evidence="12">
    <location>
        <begin position="4"/>
        <end position="374"/>
    </location>
</feature>
<comment type="cofactor">
    <cofactor evidence="1 11">
        <name>pyridoxal 5'-phosphate</name>
        <dbReference type="ChEBI" id="CHEBI:597326"/>
    </cofactor>
</comment>
<proteinExistence type="inferred from homology"/>
<evidence type="ECO:0000256" key="4">
    <source>
        <dbReference type="ARBA" id="ARBA00022679"/>
    </source>
</evidence>
<dbReference type="GO" id="GO:0031071">
    <property type="term" value="F:cysteine desulfurase activity"/>
    <property type="evidence" value="ECO:0007669"/>
    <property type="project" value="UniProtKB-EC"/>
</dbReference>
<dbReference type="Gene3D" id="3.40.640.10">
    <property type="entry name" value="Type I PLP-dependent aspartate aminotransferase-like (Major domain)"/>
    <property type="match status" value="1"/>
</dbReference>
<dbReference type="InterPro" id="IPR020578">
    <property type="entry name" value="Aminotrans_V_PyrdxlP_BS"/>
</dbReference>
<keyword evidence="5" id="KW-0001">2Fe-2S</keyword>
<dbReference type="InterPro" id="IPR000192">
    <property type="entry name" value="Aminotrans_V_dom"/>
</dbReference>
<evidence type="ECO:0000256" key="3">
    <source>
        <dbReference type="ARBA" id="ARBA00012239"/>
    </source>
</evidence>
<dbReference type="PANTHER" id="PTHR11601">
    <property type="entry name" value="CYSTEINE DESULFURYLASE FAMILY MEMBER"/>
    <property type="match status" value="1"/>
</dbReference>
<evidence type="ECO:0000256" key="10">
    <source>
        <dbReference type="ARBA" id="ARBA00050776"/>
    </source>
</evidence>
<dbReference type="InterPro" id="IPR015424">
    <property type="entry name" value="PyrdxlP-dep_Trfase"/>
</dbReference>
<keyword evidence="4" id="KW-0808">Transferase</keyword>
<dbReference type="FunFam" id="3.40.640.10:FF:000003">
    <property type="entry name" value="Cysteine desulfurase IscS"/>
    <property type="match status" value="1"/>
</dbReference>
<dbReference type="GO" id="GO:0051537">
    <property type="term" value="F:2 iron, 2 sulfur cluster binding"/>
    <property type="evidence" value="ECO:0007669"/>
    <property type="project" value="UniProtKB-KW"/>
</dbReference>
<comment type="catalytic activity">
    <reaction evidence="10">
        <text>(sulfur carrier)-H + L-cysteine = (sulfur carrier)-SH + L-alanine</text>
        <dbReference type="Rhea" id="RHEA:43892"/>
        <dbReference type="Rhea" id="RHEA-COMP:14737"/>
        <dbReference type="Rhea" id="RHEA-COMP:14739"/>
        <dbReference type="ChEBI" id="CHEBI:29917"/>
        <dbReference type="ChEBI" id="CHEBI:35235"/>
        <dbReference type="ChEBI" id="CHEBI:57972"/>
        <dbReference type="ChEBI" id="CHEBI:64428"/>
        <dbReference type="EC" id="2.8.1.7"/>
    </reaction>
</comment>
<dbReference type="OrthoDB" id="9808002at2"/>
<dbReference type="SUPFAM" id="SSF53383">
    <property type="entry name" value="PLP-dependent transferases"/>
    <property type="match status" value="1"/>
</dbReference>
<keyword evidence="6" id="KW-0479">Metal-binding</keyword>
<dbReference type="NCBIfam" id="NF002806">
    <property type="entry name" value="PRK02948.1"/>
    <property type="match status" value="1"/>
</dbReference>
<keyword evidence="7" id="KW-0663">Pyridoxal phosphate</keyword>
<dbReference type="AlphaFoldDB" id="A0A0P1NY25"/>
<dbReference type="EC" id="2.8.1.7" evidence="3"/>
<protein>
    <recommendedName>
        <fullName evidence="3">cysteine desulfurase</fullName>
        <ecNumber evidence="3">2.8.1.7</ecNumber>
    </recommendedName>
</protein>
<evidence type="ECO:0000256" key="2">
    <source>
        <dbReference type="ARBA" id="ARBA00006490"/>
    </source>
</evidence>
<gene>
    <name evidence="13" type="ORF">JGI23_01603</name>
</gene>
<evidence type="ECO:0000256" key="9">
    <source>
        <dbReference type="ARBA" id="ARBA00023014"/>
    </source>
</evidence>
<evidence type="ECO:0000256" key="6">
    <source>
        <dbReference type="ARBA" id="ARBA00022723"/>
    </source>
</evidence>
<name>A0A0P1NY25_9BACT</name>
<organism evidence="13 14">
    <name type="scientific">Candidatus Chryseopegocella kryptomonas</name>
    <dbReference type="NCBI Taxonomy" id="1633643"/>
    <lineage>
        <taxon>Bacteria</taxon>
        <taxon>Pseudomonadati</taxon>
        <taxon>Candidatus Kryptoniota</taxon>
        <taxon>Candidatus Chryseopegocella</taxon>
    </lineage>
</organism>
<sequence>MRKVYLDHSATTPVESAVVDAMIPYFTKIFGNPSSVHQFGREAKVAIEESREKIANFINAEPSEIIFTSGGTESDNFAIFGIAYSGLKRGKNHIITTQIEHHAVLDACLYLQKNGFDVTFLKVDSNGVVDPDDLKKAITPRTCLISVMHVNNEIGTIQPIDEIGKIAREYGIPFHTDAVQSFGKIDVNVKKLNVDLLSASAHKIYGPKGIGFLYVKKGIEIEKFHHGGSQEAGRRAGTESVPLIVGFAKAVEICSERMIKDYEHVKRLRDHMVEKIRDVFGELNEFLILNSPADKTIPYILNFSVNSAKIEIDADALIYGLDLRGVAVSNGSACTSGSLKPSHVIMALGRDKRTALASVRFSFGRGNSIEDVDYAVEKFFEVVKISAEKAIAK</sequence>
<dbReference type="InterPro" id="IPR015421">
    <property type="entry name" value="PyrdxlP-dep_Trfase_major"/>
</dbReference>
<dbReference type="Gene3D" id="1.10.260.50">
    <property type="match status" value="1"/>
</dbReference>
<evidence type="ECO:0000259" key="12">
    <source>
        <dbReference type="Pfam" id="PF00266"/>
    </source>
</evidence>
<evidence type="ECO:0000256" key="8">
    <source>
        <dbReference type="ARBA" id="ARBA00023004"/>
    </source>
</evidence>
<keyword evidence="14" id="KW-1185">Reference proteome</keyword>
<dbReference type="PROSITE" id="PS00595">
    <property type="entry name" value="AA_TRANSFER_CLASS_5"/>
    <property type="match status" value="1"/>
</dbReference>
<dbReference type="InterPro" id="IPR015422">
    <property type="entry name" value="PyrdxlP-dep_Trfase_small"/>
</dbReference>